<evidence type="ECO:0000256" key="1">
    <source>
        <dbReference type="ARBA" id="ARBA00002791"/>
    </source>
</evidence>
<evidence type="ECO:0000256" key="2">
    <source>
        <dbReference type="ARBA" id="ARBA00004477"/>
    </source>
</evidence>
<keyword evidence="4 9" id="KW-0812">Transmembrane</keyword>
<evidence type="ECO:0000256" key="8">
    <source>
        <dbReference type="ARBA" id="ARBA00023136"/>
    </source>
</evidence>
<evidence type="ECO:0000256" key="3">
    <source>
        <dbReference type="ARBA" id="ARBA00009561"/>
    </source>
</evidence>
<name>A0A433Q4S7_9FUNG</name>
<evidence type="ECO:0000256" key="4">
    <source>
        <dbReference type="ARBA" id="ARBA00022692"/>
    </source>
</evidence>
<evidence type="ECO:0000256" key="7">
    <source>
        <dbReference type="ARBA" id="ARBA00022989"/>
    </source>
</evidence>
<sequence>MEAGIESDLIHTLLYPIPLSEFEPEFRIVASSFQRTSDPSRLIFGHLDFKNGREVYAKLRLTSAPTVLYFPPTEGPNAKIGADTEPKKYDFNRGGFAAEAFADFLVASSGHPVPVTRPTNWLAIGISGFVLVGLAAIIKLIYPHLSVVLRSKNTWAAITLVEILMMTSGHMWNHIRKPPYVVGNGQGGVSYIAQGFQNQIGLESQIVAVIRDPRLFDCLPGRDGSAHRRQDPPALRCLHLDILPRHYVQLPHGSLPNQEPGISVQITDVGMGPWLRFLGDVSKSWLGWIGFRVGCGLFEKFVSCR</sequence>
<comment type="caution">
    <text evidence="10">The sequence shown here is derived from an EMBL/GenBank/DDBJ whole genome shotgun (WGS) entry which is preliminary data.</text>
</comment>
<dbReference type="Pfam" id="PF04756">
    <property type="entry name" value="OST3_OST6"/>
    <property type="match status" value="1"/>
</dbReference>
<gene>
    <name evidence="10" type="ORF">BC938DRAFT_473049</name>
</gene>
<evidence type="ECO:0000256" key="6">
    <source>
        <dbReference type="ARBA" id="ARBA00022824"/>
    </source>
</evidence>
<comment type="similarity">
    <text evidence="3">Belongs to the OST3/OST6 family.</text>
</comment>
<evidence type="ECO:0000256" key="9">
    <source>
        <dbReference type="SAM" id="Phobius"/>
    </source>
</evidence>
<dbReference type="PANTHER" id="PTHR12692">
    <property type="entry name" value="DOLICHYL-DIPHOSPHOOLIGOSACCHARIDE--PROTEIN GLYCOSYLTRANSFERASE-RELATED"/>
    <property type="match status" value="1"/>
</dbReference>
<dbReference type="InterPro" id="IPR021149">
    <property type="entry name" value="OligosaccharylTrfase_OST3/OST6"/>
</dbReference>
<dbReference type="Proteomes" id="UP000274822">
    <property type="component" value="Unassembled WGS sequence"/>
</dbReference>
<protein>
    <recommendedName>
        <fullName evidence="12">Thioredoxin domain-containing protein</fullName>
    </recommendedName>
</protein>
<evidence type="ECO:0000313" key="11">
    <source>
        <dbReference type="Proteomes" id="UP000274822"/>
    </source>
</evidence>
<comment type="function">
    <text evidence="1">Subunit of the oligosaccharyl transferase (OST) complex that catalyzes the initial transfer of a defined glycan (Glc(3)Man(9)GlcNAc(2) in eukaryotes) from the lipid carrier dolichol-pyrophosphate to an asparagine residue within an Asn-X-Ser/Thr consensus motif in nascent polypeptide chains, the first step in protein N-glycosylation. N-glycosylation occurs cotranslationally and the complex associates with the Sec61 complex at the channel-forming translocon complex that mediates protein translocation across the endoplasmic reticulum (ER). All subunits are required for a maximal enzyme activity.</text>
</comment>
<dbReference type="GO" id="GO:0008250">
    <property type="term" value="C:oligosaccharyltransferase complex"/>
    <property type="evidence" value="ECO:0007669"/>
    <property type="project" value="TreeGrafter"/>
</dbReference>
<keyword evidence="7 9" id="KW-1133">Transmembrane helix</keyword>
<dbReference type="PANTHER" id="PTHR12692:SF0">
    <property type="entry name" value="GH11935P"/>
    <property type="match status" value="1"/>
</dbReference>
<organism evidence="10 11">
    <name type="scientific">Jimgerdemannia flammicorona</name>
    <dbReference type="NCBI Taxonomy" id="994334"/>
    <lineage>
        <taxon>Eukaryota</taxon>
        <taxon>Fungi</taxon>
        <taxon>Fungi incertae sedis</taxon>
        <taxon>Mucoromycota</taxon>
        <taxon>Mucoromycotina</taxon>
        <taxon>Endogonomycetes</taxon>
        <taxon>Endogonales</taxon>
        <taxon>Endogonaceae</taxon>
        <taxon>Jimgerdemannia</taxon>
    </lineage>
</organism>
<keyword evidence="8 9" id="KW-0472">Membrane</keyword>
<dbReference type="EMBL" id="RBNJ01014847">
    <property type="protein sequence ID" value="RUS24806.1"/>
    <property type="molecule type" value="Genomic_DNA"/>
</dbReference>
<evidence type="ECO:0008006" key="12">
    <source>
        <dbReference type="Google" id="ProtNLM"/>
    </source>
</evidence>
<feature type="transmembrane region" description="Helical" evidence="9">
    <location>
        <begin position="121"/>
        <end position="142"/>
    </location>
</feature>
<proteinExistence type="inferred from homology"/>
<accession>A0A433Q4S7</accession>
<dbReference type="Gene3D" id="3.40.30.10">
    <property type="entry name" value="Glutaredoxin"/>
    <property type="match status" value="1"/>
</dbReference>
<keyword evidence="11" id="KW-1185">Reference proteome</keyword>
<dbReference type="AlphaFoldDB" id="A0A433Q4S7"/>
<keyword evidence="5" id="KW-0732">Signal</keyword>
<keyword evidence="6" id="KW-0256">Endoplasmic reticulum</keyword>
<evidence type="ECO:0000313" key="10">
    <source>
        <dbReference type="EMBL" id="RUS24806.1"/>
    </source>
</evidence>
<dbReference type="GO" id="GO:0018279">
    <property type="term" value="P:protein N-linked glycosylation via asparagine"/>
    <property type="evidence" value="ECO:0007669"/>
    <property type="project" value="TreeGrafter"/>
</dbReference>
<evidence type="ECO:0000256" key="5">
    <source>
        <dbReference type="ARBA" id="ARBA00022729"/>
    </source>
</evidence>
<reference evidence="10 11" key="1">
    <citation type="journal article" date="2018" name="New Phytol.">
        <title>Phylogenomics of Endogonaceae and evolution of mycorrhizas within Mucoromycota.</title>
        <authorList>
            <person name="Chang Y."/>
            <person name="Desiro A."/>
            <person name="Na H."/>
            <person name="Sandor L."/>
            <person name="Lipzen A."/>
            <person name="Clum A."/>
            <person name="Barry K."/>
            <person name="Grigoriev I.V."/>
            <person name="Martin F.M."/>
            <person name="Stajich J.E."/>
            <person name="Smith M.E."/>
            <person name="Bonito G."/>
            <person name="Spatafora J.W."/>
        </authorList>
    </citation>
    <scope>NUCLEOTIDE SEQUENCE [LARGE SCALE GENOMIC DNA]</scope>
    <source>
        <strain evidence="10 11">AD002</strain>
    </source>
</reference>
<comment type="subcellular location">
    <subcellularLocation>
        <location evidence="2">Endoplasmic reticulum membrane</location>
        <topology evidence="2">Multi-pass membrane protein</topology>
    </subcellularLocation>
</comment>